<comment type="caution">
    <text evidence="2">The sequence shown here is derived from an EMBL/GenBank/DDBJ whole genome shotgun (WGS) entry which is preliminary data.</text>
</comment>
<evidence type="ECO:0000313" key="2">
    <source>
        <dbReference type="EMBL" id="RDL41192.1"/>
    </source>
</evidence>
<dbReference type="STRING" id="2656787.A0A370U082"/>
<keyword evidence="3" id="KW-1185">Reference proteome</keyword>
<dbReference type="GeneID" id="43594020"/>
<feature type="domain" description="NTF2" evidence="1">
    <location>
        <begin position="16"/>
        <end position="164"/>
    </location>
</feature>
<dbReference type="Proteomes" id="UP000254866">
    <property type="component" value="Unassembled WGS sequence"/>
</dbReference>
<dbReference type="GO" id="GO:0006913">
    <property type="term" value="P:nucleocytoplasmic transport"/>
    <property type="evidence" value="ECO:0007669"/>
    <property type="project" value="InterPro"/>
</dbReference>
<dbReference type="InterPro" id="IPR032710">
    <property type="entry name" value="NTF2-like_dom_sf"/>
</dbReference>
<protein>
    <submittedName>
        <fullName evidence="2">NTF2-like protein</fullName>
    </submittedName>
</protein>
<dbReference type="Gene3D" id="3.10.450.50">
    <property type="match status" value="1"/>
</dbReference>
<accession>A0A370U082</accession>
<evidence type="ECO:0000313" key="3">
    <source>
        <dbReference type="Proteomes" id="UP000254866"/>
    </source>
</evidence>
<name>A0A370U082_9HELO</name>
<proteinExistence type="predicted"/>
<gene>
    <name evidence="2" type="ORF">BP5553_01171</name>
</gene>
<dbReference type="RefSeq" id="XP_031873848.1">
    <property type="nucleotide sequence ID" value="XM_032009794.1"/>
</dbReference>
<dbReference type="PANTHER" id="PTHR12612">
    <property type="entry name" value="NUCLEAR TRANSPORT FACTOR 2"/>
    <property type="match status" value="1"/>
</dbReference>
<evidence type="ECO:0000259" key="1">
    <source>
        <dbReference type="PROSITE" id="PS50177"/>
    </source>
</evidence>
<dbReference type="EMBL" id="NPIC01000001">
    <property type="protein sequence ID" value="RDL41192.1"/>
    <property type="molecule type" value="Genomic_DNA"/>
</dbReference>
<dbReference type="AlphaFoldDB" id="A0A370U082"/>
<sequence>MGGLSEDMEVKVSVEAAETFANTYYANLNKPHGAKELQTFYVQSNPASPLKPDITLNGNLVKDPTELEAIFEKQPAKTHYEVQSFDCHVLNPNYNVGAHDDSLEPNKAGKKMSILVLISGSVRYGEEETQGFTDNIVLVPNWEILGKPPKGKRKWLIQSQTFRVIL</sequence>
<dbReference type="PROSITE" id="PS50177">
    <property type="entry name" value="NTF2_DOMAIN"/>
    <property type="match status" value="1"/>
</dbReference>
<dbReference type="SUPFAM" id="SSF54427">
    <property type="entry name" value="NTF2-like"/>
    <property type="match status" value="1"/>
</dbReference>
<dbReference type="InterPro" id="IPR018222">
    <property type="entry name" value="Nuclear_transport_factor_2_euk"/>
</dbReference>
<dbReference type="OrthoDB" id="25408at2759"/>
<organism evidence="2 3">
    <name type="scientific">Venustampulla echinocandica</name>
    <dbReference type="NCBI Taxonomy" id="2656787"/>
    <lineage>
        <taxon>Eukaryota</taxon>
        <taxon>Fungi</taxon>
        <taxon>Dikarya</taxon>
        <taxon>Ascomycota</taxon>
        <taxon>Pezizomycotina</taxon>
        <taxon>Leotiomycetes</taxon>
        <taxon>Helotiales</taxon>
        <taxon>Pleuroascaceae</taxon>
        <taxon>Venustampulla</taxon>
    </lineage>
</organism>
<dbReference type="InterPro" id="IPR045875">
    <property type="entry name" value="NTF2"/>
</dbReference>
<reference evidence="2 3" key="1">
    <citation type="journal article" date="2018" name="IMA Fungus">
        <title>IMA Genome-F 9: Draft genome sequence of Annulohypoxylon stygium, Aspergillus mulundensis, Berkeleyomyces basicola (syn. Thielaviopsis basicola), Ceratocystis smalleyi, two Cercospora beticola strains, Coleophoma cylindrospora, Fusarium fracticaudum, Phialophora cf. hyalina, and Morchella septimelata.</title>
        <authorList>
            <person name="Wingfield B.D."/>
            <person name="Bills G.F."/>
            <person name="Dong Y."/>
            <person name="Huang W."/>
            <person name="Nel W.J."/>
            <person name="Swalarsk-Parry B.S."/>
            <person name="Vaghefi N."/>
            <person name="Wilken P.M."/>
            <person name="An Z."/>
            <person name="de Beer Z.W."/>
            <person name="De Vos L."/>
            <person name="Chen L."/>
            <person name="Duong T.A."/>
            <person name="Gao Y."/>
            <person name="Hammerbacher A."/>
            <person name="Kikkert J.R."/>
            <person name="Li Y."/>
            <person name="Li H."/>
            <person name="Li K."/>
            <person name="Li Q."/>
            <person name="Liu X."/>
            <person name="Ma X."/>
            <person name="Naidoo K."/>
            <person name="Pethybridge S.J."/>
            <person name="Sun J."/>
            <person name="Steenkamp E.T."/>
            <person name="van der Nest M.A."/>
            <person name="van Wyk S."/>
            <person name="Wingfield M.J."/>
            <person name="Xiong C."/>
            <person name="Yue Q."/>
            <person name="Zhang X."/>
        </authorList>
    </citation>
    <scope>NUCLEOTIDE SEQUENCE [LARGE SCALE GENOMIC DNA]</scope>
    <source>
        <strain evidence="2 3">BP 5553</strain>
    </source>
</reference>